<dbReference type="InParanoid" id="T0RXW0"/>
<dbReference type="Proteomes" id="UP000030762">
    <property type="component" value="Unassembled WGS sequence"/>
</dbReference>
<protein>
    <submittedName>
        <fullName evidence="2">Uncharacterized protein</fullName>
    </submittedName>
</protein>
<dbReference type="RefSeq" id="XP_008611491.1">
    <property type="nucleotide sequence ID" value="XM_008613269.1"/>
</dbReference>
<proteinExistence type="predicted"/>
<dbReference type="AlphaFoldDB" id="T0RXW0"/>
<reference evidence="2 3" key="1">
    <citation type="submission" date="2012-04" db="EMBL/GenBank/DDBJ databases">
        <title>The Genome Sequence of Saprolegnia declina VS20.</title>
        <authorList>
            <consortium name="The Broad Institute Genome Sequencing Platform"/>
            <person name="Russ C."/>
            <person name="Nusbaum C."/>
            <person name="Tyler B."/>
            <person name="van West P."/>
            <person name="Dieguez-Uribeondo J."/>
            <person name="de Bruijn I."/>
            <person name="Tripathy S."/>
            <person name="Jiang R."/>
            <person name="Young S.K."/>
            <person name="Zeng Q."/>
            <person name="Gargeya S."/>
            <person name="Fitzgerald M."/>
            <person name="Haas B."/>
            <person name="Abouelleil A."/>
            <person name="Alvarado L."/>
            <person name="Arachchi H.M."/>
            <person name="Berlin A."/>
            <person name="Chapman S.B."/>
            <person name="Goldberg J."/>
            <person name="Griggs A."/>
            <person name="Gujja S."/>
            <person name="Hansen M."/>
            <person name="Howarth C."/>
            <person name="Imamovic A."/>
            <person name="Larimer J."/>
            <person name="McCowen C."/>
            <person name="Montmayeur A."/>
            <person name="Murphy C."/>
            <person name="Neiman D."/>
            <person name="Pearson M."/>
            <person name="Priest M."/>
            <person name="Roberts A."/>
            <person name="Saif S."/>
            <person name="Shea T."/>
            <person name="Sisk P."/>
            <person name="Sykes S."/>
            <person name="Wortman J."/>
            <person name="Nusbaum C."/>
            <person name="Birren B."/>
        </authorList>
    </citation>
    <scope>NUCLEOTIDE SEQUENCE [LARGE SCALE GENOMIC DNA]</scope>
    <source>
        <strain evidence="2 3">VS20</strain>
    </source>
</reference>
<keyword evidence="1" id="KW-0732">Signal</keyword>
<dbReference type="VEuPathDB" id="FungiDB:SDRG_07436"/>
<keyword evidence="3" id="KW-1185">Reference proteome</keyword>
<feature type="signal peptide" evidence="1">
    <location>
        <begin position="1"/>
        <end position="16"/>
    </location>
</feature>
<evidence type="ECO:0000256" key="1">
    <source>
        <dbReference type="SAM" id="SignalP"/>
    </source>
</evidence>
<sequence length="114" mass="12811">MRQLLGVDLFVGPVLSATSCVDAINASLSKWLVRFYNCALQTYRNALASHAIFKVYFSKCGDDEDFPKACEKTNNTLGDIFMVDVYRGLVIDEQLSDVLEAQWLSLEQLKPLDV</sequence>
<name>T0RXW0_SAPDV</name>
<accession>T0RXW0</accession>
<dbReference type="GeneID" id="19948163"/>
<dbReference type="EMBL" id="JH767152">
    <property type="protein sequence ID" value="EQC35207.1"/>
    <property type="molecule type" value="Genomic_DNA"/>
</dbReference>
<organism evidence="2 3">
    <name type="scientific">Saprolegnia diclina (strain VS20)</name>
    <dbReference type="NCBI Taxonomy" id="1156394"/>
    <lineage>
        <taxon>Eukaryota</taxon>
        <taxon>Sar</taxon>
        <taxon>Stramenopiles</taxon>
        <taxon>Oomycota</taxon>
        <taxon>Saprolegniomycetes</taxon>
        <taxon>Saprolegniales</taxon>
        <taxon>Saprolegniaceae</taxon>
        <taxon>Saprolegnia</taxon>
    </lineage>
</organism>
<evidence type="ECO:0000313" key="2">
    <source>
        <dbReference type="EMBL" id="EQC35207.1"/>
    </source>
</evidence>
<gene>
    <name evidence="2" type="ORF">SDRG_07436</name>
</gene>
<dbReference type="PROSITE" id="PS51257">
    <property type="entry name" value="PROKAR_LIPOPROTEIN"/>
    <property type="match status" value="1"/>
</dbReference>
<evidence type="ECO:0000313" key="3">
    <source>
        <dbReference type="Proteomes" id="UP000030762"/>
    </source>
</evidence>
<feature type="chain" id="PRO_5004584286" evidence="1">
    <location>
        <begin position="17"/>
        <end position="114"/>
    </location>
</feature>